<dbReference type="PANTHER" id="PTHR21485">
    <property type="entry name" value="HAD SUPERFAMILY MEMBERS CMAS AND KDSC"/>
    <property type="match status" value="1"/>
</dbReference>
<keyword evidence="1" id="KW-0808">Transferase</keyword>
<dbReference type="Pfam" id="PF02348">
    <property type="entry name" value="CTP_transf_3"/>
    <property type="match status" value="1"/>
</dbReference>
<evidence type="ECO:0000313" key="2">
    <source>
        <dbReference type="Proteomes" id="UP000283975"/>
    </source>
</evidence>
<dbReference type="InterPro" id="IPR050793">
    <property type="entry name" value="CMP-NeuNAc_synthase"/>
</dbReference>
<dbReference type="Proteomes" id="UP000283975">
    <property type="component" value="Unassembled WGS sequence"/>
</dbReference>
<dbReference type="AlphaFoldDB" id="A0A414AZ12"/>
<dbReference type="InterPro" id="IPR029044">
    <property type="entry name" value="Nucleotide-diphossugar_trans"/>
</dbReference>
<organism evidence="1 2">
    <name type="scientific">Enterocloster bolteae</name>
    <dbReference type="NCBI Taxonomy" id="208479"/>
    <lineage>
        <taxon>Bacteria</taxon>
        <taxon>Bacillati</taxon>
        <taxon>Bacillota</taxon>
        <taxon>Clostridia</taxon>
        <taxon>Lachnospirales</taxon>
        <taxon>Lachnospiraceae</taxon>
        <taxon>Enterocloster</taxon>
    </lineage>
</organism>
<protein>
    <submittedName>
        <fullName evidence="1">Acylneuraminate cytidylyltransferase family protein</fullName>
    </submittedName>
</protein>
<accession>A0A414AZ12</accession>
<name>A0A414AZ12_9FIRM</name>
<proteinExistence type="predicted"/>
<dbReference type="KEGG" id="cbol:CGC65_13145"/>
<dbReference type="EMBL" id="QSHZ01000004">
    <property type="protein sequence ID" value="RHC57579.1"/>
    <property type="molecule type" value="Genomic_DNA"/>
</dbReference>
<comment type="caution">
    <text evidence="1">The sequence shown here is derived from an EMBL/GenBank/DDBJ whole genome shotgun (WGS) entry which is preliminary data.</text>
</comment>
<gene>
    <name evidence="1" type="ORF">DW839_04915</name>
</gene>
<sequence>MSEKVTAIIPAKGMSNRLPSKNTLEFGESNLLVHKIRQLKQVDAITEVIVSSEDDDILTMADKEGARAIKRPYEYSAETLPFQDFLYYITGEAREDHVMWACCTSPMVGADVYRKGCKTYFEKLKEGYDSLITVMEYHHYLLDKDMKPYTFKWGPEHRNSQDLDKLYFFTDGIQLAPKASMREWYYYFGHNPYGMEVDLKTSTDIDTIFDYLLARMQYHMDDDAMMAKGINSKDGEAVYHYVLGKMISQLSDEKLAKALMEMPDGKRANVLGLIK</sequence>
<dbReference type="GO" id="GO:0008781">
    <property type="term" value="F:N-acylneuraminate cytidylyltransferase activity"/>
    <property type="evidence" value="ECO:0007669"/>
    <property type="project" value="TreeGrafter"/>
</dbReference>
<dbReference type="RefSeq" id="WP_002567343.1">
    <property type="nucleotide sequence ID" value="NZ_CABKUK010000001.1"/>
</dbReference>
<dbReference type="SUPFAM" id="SSF53448">
    <property type="entry name" value="Nucleotide-diphospho-sugar transferases"/>
    <property type="match status" value="1"/>
</dbReference>
<dbReference type="Gene3D" id="3.90.550.10">
    <property type="entry name" value="Spore Coat Polysaccharide Biosynthesis Protein SpsA, Chain A"/>
    <property type="match status" value="1"/>
</dbReference>
<dbReference type="PANTHER" id="PTHR21485:SF3">
    <property type="entry name" value="N-ACYLNEURAMINATE CYTIDYLYLTRANSFERASE"/>
    <property type="match status" value="1"/>
</dbReference>
<reference evidence="1 2" key="1">
    <citation type="submission" date="2018-08" db="EMBL/GenBank/DDBJ databases">
        <title>A genome reference for cultivated species of the human gut microbiota.</title>
        <authorList>
            <person name="Zou Y."/>
            <person name="Xue W."/>
            <person name="Luo G."/>
        </authorList>
    </citation>
    <scope>NUCLEOTIDE SEQUENCE [LARGE SCALE GENOMIC DNA]</scope>
    <source>
        <strain evidence="1 2">AM35-14</strain>
    </source>
</reference>
<dbReference type="InterPro" id="IPR003329">
    <property type="entry name" value="Cytidylyl_trans"/>
</dbReference>
<evidence type="ECO:0000313" key="1">
    <source>
        <dbReference type="EMBL" id="RHC57579.1"/>
    </source>
</evidence>
<keyword evidence="1" id="KW-0548">Nucleotidyltransferase</keyword>